<feature type="region of interest" description="Disordered" evidence="1">
    <location>
        <begin position="1415"/>
        <end position="1484"/>
    </location>
</feature>
<feature type="region of interest" description="Disordered" evidence="1">
    <location>
        <begin position="1612"/>
        <end position="1698"/>
    </location>
</feature>
<evidence type="ECO:0000256" key="1">
    <source>
        <dbReference type="SAM" id="MobiDB-lite"/>
    </source>
</evidence>
<name>A0AAD4R6N5_9BILA</name>
<dbReference type="Proteomes" id="UP001201812">
    <property type="component" value="Unassembled WGS sequence"/>
</dbReference>
<feature type="region of interest" description="Disordered" evidence="1">
    <location>
        <begin position="26"/>
        <end position="57"/>
    </location>
</feature>
<feature type="region of interest" description="Disordered" evidence="1">
    <location>
        <begin position="1880"/>
        <end position="1920"/>
    </location>
</feature>
<feature type="compositionally biased region" description="Pro residues" evidence="1">
    <location>
        <begin position="1466"/>
        <end position="1477"/>
    </location>
</feature>
<feature type="compositionally biased region" description="Polar residues" evidence="1">
    <location>
        <begin position="538"/>
        <end position="550"/>
    </location>
</feature>
<feature type="region of interest" description="Disordered" evidence="1">
    <location>
        <begin position="262"/>
        <end position="335"/>
    </location>
</feature>
<feature type="compositionally biased region" description="Basic and acidic residues" evidence="1">
    <location>
        <begin position="433"/>
        <end position="444"/>
    </location>
</feature>
<proteinExistence type="predicted"/>
<feature type="compositionally biased region" description="Polar residues" evidence="1">
    <location>
        <begin position="1717"/>
        <end position="1731"/>
    </location>
</feature>
<feature type="compositionally biased region" description="Polar residues" evidence="1">
    <location>
        <begin position="122"/>
        <end position="146"/>
    </location>
</feature>
<evidence type="ECO:0000313" key="3">
    <source>
        <dbReference type="Proteomes" id="UP001201812"/>
    </source>
</evidence>
<keyword evidence="3" id="KW-1185">Reference proteome</keyword>
<feature type="compositionally biased region" description="Low complexity" evidence="1">
    <location>
        <begin position="1434"/>
        <end position="1456"/>
    </location>
</feature>
<feature type="region of interest" description="Disordered" evidence="1">
    <location>
        <begin position="1775"/>
        <end position="1865"/>
    </location>
</feature>
<feature type="compositionally biased region" description="Polar residues" evidence="1">
    <location>
        <begin position="991"/>
        <end position="1018"/>
    </location>
</feature>
<feature type="region of interest" description="Disordered" evidence="1">
    <location>
        <begin position="1080"/>
        <end position="1114"/>
    </location>
</feature>
<feature type="compositionally biased region" description="Polar residues" evidence="1">
    <location>
        <begin position="1222"/>
        <end position="1235"/>
    </location>
</feature>
<feature type="region of interest" description="Disordered" evidence="1">
    <location>
        <begin position="82"/>
        <end position="191"/>
    </location>
</feature>
<feature type="compositionally biased region" description="Polar residues" evidence="1">
    <location>
        <begin position="1900"/>
        <end position="1912"/>
    </location>
</feature>
<feature type="compositionally biased region" description="Low complexity" evidence="1">
    <location>
        <begin position="1880"/>
        <end position="1897"/>
    </location>
</feature>
<feature type="region of interest" description="Disordered" evidence="1">
    <location>
        <begin position="984"/>
        <end position="1018"/>
    </location>
</feature>
<feature type="region of interest" description="Disordered" evidence="1">
    <location>
        <begin position="2015"/>
        <end position="2044"/>
    </location>
</feature>
<feature type="compositionally biased region" description="Polar residues" evidence="1">
    <location>
        <begin position="1660"/>
        <end position="1681"/>
    </location>
</feature>
<feature type="compositionally biased region" description="Polar residues" evidence="1">
    <location>
        <begin position="314"/>
        <end position="335"/>
    </location>
</feature>
<feature type="compositionally biased region" description="Low complexity" evidence="1">
    <location>
        <begin position="1303"/>
        <end position="1318"/>
    </location>
</feature>
<feature type="compositionally biased region" description="Basic and acidic residues" evidence="1">
    <location>
        <begin position="572"/>
        <end position="584"/>
    </location>
</feature>
<feature type="compositionally biased region" description="Basic and acidic residues" evidence="1">
    <location>
        <begin position="1251"/>
        <end position="1269"/>
    </location>
</feature>
<evidence type="ECO:0000313" key="2">
    <source>
        <dbReference type="EMBL" id="KAI1713886.1"/>
    </source>
</evidence>
<feature type="compositionally biased region" description="Polar residues" evidence="1">
    <location>
        <begin position="1784"/>
        <end position="1796"/>
    </location>
</feature>
<reference evidence="2" key="1">
    <citation type="submission" date="2022-01" db="EMBL/GenBank/DDBJ databases">
        <title>Genome Sequence Resource for Two Populations of Ditylenchus destructor, the Migratory Endoparasitic Phytonematode.</title>
        <authorList>
            <person name="Zhang H."/>
            <person name="Lin R."/>
            <person name="Xie B."/>
        </authorList>
    </citation>
    <scope>NUCLEOTIDE SEQUENCE</scope>
    <source>
        <strain evidence="2">BazhouSP</strain>
    </source>
</reference>
<sequence length="2044" mass="224141">MSRGTTLSSTRAQPSLYQNRTNYYGTQKASDSSNIFQPSSTHRRLSTSVEPSTTGTSWASVRWNRPVNGTFRDRMSRLNNAFEPSTSTAGKGVSIGSSYSASPARNTPERRKVPTPPERRYLSTNAASNMSSIPMTTRYGRSNGSTMRDEISSTSRNSSRGSPMSSTRTSRVSVLTDTNSRNGGVSYLTRRTPPRSTLLDIRQNLRPVKKESEISTKTPPPKNPYLSSVSQRVSDFSQYFSPPTFTTGPTTTMAITNAIGNGVTPKAIPKSERPWRQRLADSARLREAQSSGLSAEDSASKFMAARADRASRRQSIGKQSSHSRQSSTDTPEQQLHGQLAALRHIVEEDKNRIRNADGSLSKHRGAAMTTALGSMPSTVRWRTSFMANSMNSSAAPSTTSIPNVMSKSYSPVRSSFFSSADSNASTALLHYNQSREKNVTDPNKRYSTISPPKAPMALPEAITDAKTPPPPNLPEDDNKSERRRRSRSARRQNSALAAALEKIHSSSSSDEEKHTSRHRPSRKTSKETKTRSEIRTPVQKSSQDTATVPASANKIATEAKMVADNSTKIKRNLPEDTKKVEKKPTTPITKRKKKETEEPQKKVSGVLTIPVVDNTKAKTPSNVDEDESKYNAVTKFKPTYQRKKSPVVEPAPVPGTWEVKNEAFISKNKHLARSPGTVTVEVVCKQLQLERLPPKLIRLLPAKKKIPPAKQRVNSSITKKTADDKQNVAIVLKPKTEPRALKIIKSIAKPKKLATALAIVNQDFTNKKRLRLGIEKILRIKGLKTDKLQFKCQHAKNTSTAILLNIVFKQQKRTASVTILSAAITGVNWTKVERNLKAPVAAKPTLKNREGGKVSAAAVSTHDKENLGVVAHSSNKTDSRILPPSQAILNKKHDGQRPVFVKNTHIPCSHTAGAPIVLPDKSLLEEYVQRKRNELENLHTSDDALLSTAESSRCDSPGLLSFGTSESYAAPPVDPTIRTTIARVVSPPRSRFQSGDQKPSTSSQSLKPNVPTIQQGSLHQPLVAKSSAGLGEISRQNVAPPGILLRNQLKKPAEIPKNTVVFEAPKSLFEQRMQNQAVQLRKTSQAPTDYNKPSSFPVYDTDDLPSIAPPDVKPTENMMLRRRSSTEKSPNVAQNFTAAVNQPRQPERYAAHIPLPLSGRQSTTSVDSSNSGALDTAGRQLDQMIDQARYRHHQHRSKFKEAIEYLDHIFEDLKKECDKGSFGSQENQSTAQNVESKPAPKPNTNQSAKSMFDKQQQRPVDVHNKDPNIHTRTLPAKATANVKWPRTAQVAEKAAPKQAPTNVLQRVPQQQQSGVPPQDGHRQNIGQKLAQKHPQNGVDVEVSETIVLPSKNTSDRLDFTRQWLVDDIKSWAENPNKKPDLILGSDDQMGIQYDDNNGSDEHSLGSCSAEVAAINASEKRKKARETPDIIKSSKTQPIKPKQAQQPPPKNAFAPQKCLPESQVVPNPAPIRPQPFRPQPQFAIYPPSGAESIYELQKVPSHEQLRSRYSQERAASQDYQSLGSVHSQDGFKPASSTYLSTNSLHRGGAFVNYNPTRGSIHSLPDAALLTVNQPPPPQNAPRFGRPAPNDHVLAIDALVAELELNTDATSAIDKRRSFPTTHGEVSSGPGNRRDFGSNGQHQQSPLKGNAQNMTKVGPATISIQRQTNPPNKAPVNQANQSAGLRHSMKQPERSHQQNSLDEVAEMLRDVSDPHHKQTLQPSNQQVHSQTPSPRKFSNPRAGVAANGEKKVANPFETINQERVNPSRVEAISNMFEGGGKPGAPSSVSTWSKKMARNSSKDTSSEAEEFNASNSISEKPKLRGVNIHPIFRQQTTSPQNSDNKVKLRQKSGQVAAQAPFPTAQHPVGLKGKVVPQNGVQFAANSATGSSSNRNSRGDSLMGKTSNSSINPQTSADDDDIYDNLPTENRFSQLSEMDDASLCSQNLPPAHKSTGGRFGQLIRKIGGTTGITKPPVHNAASFASLNKVSNDTPMHGRQIGLMKSNSLSNEPWRIHAMKQEEPSESKSMGIGNRLKQTIFGSKKRLQT</sequence>
<feature type="compositionally biased region" description="Polar residues" evidence="1">
    <location>
        <begin position="1080"/>
        <end position="1094"/>
    </location>
</feature>
<feature type="region of interest" description="Disordered" evidence="1">
    <location>
        <begin position="1710"/>
        <end position="1741"/>
    </location>
</feature>
<feature type="compositionally biased region" description="Polar residues" evidence="1">
    <location>
        <begin position="1830"/>
        <end position="1840"/>
    </location>
</feature>
<feature type="compositionally biased region" description="Basic and acidic residues" evidence="1">
    <location>
        <begin position="107"/>
        <end position="121"/>
    </location>
</feature>
<gene>
    <name evidence="2" type="ORF">DdX_08769</name>
</gene>
<feature type="compositionally biased region" description="Polar residues" evidence="1">
    <location>
        <begin position="82"/>
        <end position="105"/>
    </location>
</feature>
<feature type="compositionally biased region" description="Basic and acidic residues" evidence="1">
    <location>
        <begin position="269"/>
        <end position="287"/>
    </location>
</feature>
<protein>
    <submittedName>
        <fullName evidence="2">Uncharacterized protein</fullName>
    </submittedName>
</protein>
<feature type="region of interest" description="Disordered" evidence="1">
    <location>
        <begin position="208"/>
        <end position="228"/>
    </location>
</feature>
<feature type="compositionally biased region" description="Low complexity" evidence="1">
    <location>
        <begin position="152"/>
        <end position="174"/>
    </location>
</feature>
<comment type="caution">
    <text evidence="2">The sequence shown here is derived from an EMBL/GenBank/DDBJ whole genome shotgun (WGS) entry which is preliminary data.</text>
</comment>
<feature type="region of interest" description="Disordered" evidence="1">
    <location>
        <begin position="432"/>
        <end position="602"/>
    </location>
</feature>
<feature type="compositionally biased region" description="Basic residues" evidence="1">
    <location>
        <begin position="481"/>
        <end position="490"/>
    </location>
</feature>
<dbReference type="EMBL" id="JAKKPZ010000014">
    <property type="protein sequence ID" value="KAI1713886.1"/>
    <property type="molecule type" value="Genomic_DNA"/>
</dbReference>
<accession>A0AAD4R6N5</accession>
<feature type="region of interest" description="Disordered" evidence="1">
    <location>
        <begin position="1220"/>
        <end position="1323"/>
    </location>
</feature>
<organism evidence="2 3">
    <name type="scientific">Ditylenchus destructor</name>
    <dbReference type="NCBI Taxonomy" id="166010"/>
    <lineage>
        <taxon>Eukaryota</taxon>
        <taxon>Metazoa</taxon>
        <taxon>Ecdysozoa</taxon>
        <taxon>Nematoda</taxon>
        <taxon>Chromadorea</taxon>
        <taxon>Rhabditida</taxon>
        <taxon>Tylenchina</taxon>
        <taxon>Tylenchomorpha</taxon>
        <taxon>Sphaerularioidea</taxon>
        <taxon>Anguinidae</taxon>
        <taxon>Anguininae</taxon>
        <taxon>Ditylenchus</taxon>
    </lineage>
</organism>
<feature type="compositionally biased region" description="Polar residues" evidence="1">
    <location>
        <begin position="1636"/>
        <end position="1653"/>
    </location>
</feature>
<feature type="compositionally biased region" description="Basic and acidic residues" evidence="1">
    <location>
        <begin position="524"/>
        <end position="534"/>
    </location>
</feature>